<dbReference type="GO" id="GO:0016567">
    <property type="term" value="P:protein ubiquitination"/>
    <property type="evidence" value="ECO:0007669"/>
    <property type="project" value="TreeGrafter"/>
</dbReference>
<dbReference type="Proteomes" id="UP001458880">
    <property type="component" value="Unassembled WGS sequence"/>
</dbReference>
<dbReference type="PRINTS" id="PR01415">
    <property type="entry name" value="ANKYRIN"/>
</dbReference>
<evidence type="ECO:0000313" key="5">
    <source>
        <dbReference type="EMBL" id="KAK9688154.1"/>
    </source>
</evidence>
<evidence type="ECO:0000256" key="3">
    <source>
        <dbReference type="ARBA" id="ARBA00023043"/>
    </source>
</evidence>
<dbReference type="InterPro" id="IPR051573">
    <property type="entry name" value="Ankyrin-SOCS_box_domain"/>
</dbReference>
<comment type="similarity">
    <text evidence="1">Belongs to the ankyrin SOCS box (ASB) family.</text>
</comment>
<keyword evidence="6" id="KW-1185">Reference proteome</keyword>
<dbReference type="PANTHER" id="PTHR24136">
    <property type="entry name" value="SOWAH (DROSOPHILA) HOMOLOG"/>
    <property type="match status" value="1"/>
</dbReference>
<organism evidence="5 6">
    <name type="scientific">Popillia japonica</name>
    <name type="common">Japanese beetle</name>
    <dbReference type="NCBI Taxonomy" id="7064"/>
    <lineage>
        <taxon>Eukaryota</taxon>
        <taxon>Metazoa</taxon>
        <taxon>Ecdysozoa</taxon>
        <taxon>Arthropoda</taxon>
        <taxon>Hexapoda</taxon>
        <taxon>Insecta</taxon>
        <taxon>Pterygota</taxon>
        <taxon>Neoptera</taxon>
        <taxon>Endopterygota</taxon>
        <taxon>Coleoptera</taxon>
        <taxon>Polyphaga</taxon>
        <taxon>Scarabaeiformia</taxon>
        <taxon>Scarabaeidae</taxon>
        <taxon>Rutelinae</taxon>
        <taxon>Popillia</taxon>
    </lineage>
</organism>
<feature type="repeat" description="ANK" evidence="4">
    <location>
        <begin position="61"/>
        <end position="93"/>
    </location>
</feature>
<comment type="caution">
    <text evidence="5">The sequence shown here is derived from an EMBL/GenBank/DDBJ whole genome shotgun (WGS) entry which is preliminary data.</text>
</comment>
<dbReference type="GO" id="GO:0045732">
    <property type="term" value="P:positive regulation of protein catabolic process"/>
    <property type="evidence" value="ECO:0007669"/>
    <property type="project" value="TreeGrafter"/>
</dbReference>
<dbReference type="InterPro" id="IPR002110">
    <property type="entry name" value="Ankyrin_rpt"/>
</dbReference>
<evidence type="ECO:0000256" key="1">
    <source>
        <dbReference type="ARBA" id="ARBA00005949"/>
    </source>
</evidence>
<dbReference type="AlphaFoldDB" id="A0AAW1IF98"/>
<reference evidence="5 6" key="1">
    <citation type="journal article" date="2024" name="BMC Genomics">
        <title>De novo assembly and annotation of Popillia japonica's genome with initial clues to its potential as an invasive pest.</title>
        <authorList>
            <person name="Cucini C."/>
            <person name="Boschi S."/>
            <person name="Funari R."/>
            <person name="Cardaioli E."/>
            <person name="Iannotti N."/>
            <person name="Marturano G."/>
            <person name="Paoli F."/>
            <person name="Bruttini M."/>
            <person name="Carapelli A."/>
            <person name="Frati F."/>
            <person name="Nardi F."/>
        </authorList>
    </citation>
    <scope>NUCLEOTIDE SEQUENCE [LARGE SCALE GENOMIC DNA]</scope>
    <source>
        <strain evidence="5">DMR45628</strain>
    </source>
</reference>
<dbReference type="PROSITE" id="PS50088">
    <property type="entry name" value="ANK_REPEAT"/>
    <property type="match status" value="1"/>
</dbReference>
<sequence>MNDSRFLVSGWEDDLNDINEEQQPHETPEKEILWAAENGKLDKLKELIAINPQLVNESDNDGYTPLHRACYGNFIDIVDYLLAKGADISHKTQLQWQPLHSCCHWNSKDCAIRLIQHGADVNATSEGNQTPLHIAATHGAQYDTVQYLLLHPYTEPNIKNRNNETALDIAKRSSKYYHMFEMIDPFIQGIPDL</sequence>
<proteinExistence type="inferred from homology"/>
<accession>A0AAW1IF98</accession>
<dbReference type="EMBL" id="JASPKY010000604">
    <property type="protein sequence ID" value="KAK9688154.1"/>
    <property type="molecule type" value="Genomic_DNA"/>
</dbReference>
<evidence type="ECO:0000313" key="6">
    <source>
        <dbReference type="Proteomes" id="UP001458880"/>
    </source>
</evidence>
<keyword evidence="3 4" id="KW-0040">ANK repeat</keyword>
<dbReference type="Gene3D" id="1.25.40.20">
    <property type="entry name" value="Ankyrin repeat-containing domain"/>
    <property type="match status" value="2"/>
</dbReference>
<keyword evidence="2" id="KW-0677">Repeat</keyword>
<dbReference type="Pfam" id="PF12796">
    <property type="entry name" value="Ank_2"/>
    <property type="match status" value="1"/>
</dbReference>
<dbReference type="SUPFAM" id="SSF48403">
    <property type="entry name" value="Ankyrin repeat"/>
    <property type="match status" value="1"/>
</dbReference>
<name>A0AAW1IF98_POPJA</name>
<evidence type="ECO:0000256" key="2">
    <source>
        <dbReference type="ARBA" id="ARBA00022737"/>
    </source>
</evidence>
<dbReference type="PROSITE" id="PS50297">
    <property type="entry name" value="ANK_REP_REGION"/>
    <property type="match status" value="1"/>
</dbReference>
<dbReference type="SMART" id="SM00248">
    <property type="entry name" value="ANK"/>
    <property type="match status" value="3"/>
</dbReference>
<dbReference type="InterPro" id="IPR036770">
    <property type="entry name" value="Ankyrin_rpt-contain_sf"/>
</dbReference>
<dbReference type="PANTHER" id="PTHR24136:SF15">
    <property type="entry name" value="ANK_REP_REGION DOMAIN-CONTAINING PROTEIN"/>
    <property type="match status" value="1"/>
</dbReference>
<gene>
    <name evidence="5" type="ORF">QE152_g35744</name>
</gene>
<dbReference type="Pfam" id="PF00023">
    <property type="entry name" value="Ank"/>
    <property type="match status" value="1"/>
</dbReference>
<evidence type="ECO:0000256" key="4">
    <source>
        <dbReference type="PROSITE-ProRule" id="PRU00023"/>
    </source>
</evidence>
<protein>
    <submittedName>
        <fullName evidence="5">Ankyrin repeats (3 copies)</fullName>
    </submittedName>
</protein>